<evidence type="ECO:0000313" key="2">
    <source>
        <dbReference type="EMBL" id="MDX8535255.1"/>
    </source>
</evidence>
<name>A0ABU5ACS9_9HYPH</name>
<evidence type="ECO:0000313" key="3">
    <source>
        <dbReference type="Proteomes" id="UP001285154"/>
    </source>
</evidence>
<dbReference type="EMBL" id="JAVIIQ010000018">
    <property type="protein sequence ID" value="MDX8535255.1"/>
    <property type="molecule type" value="Genomic_DNA"/>
</dbReference>
<accession>A0ABU5ACS9</accession>
<organism evidence="2 3">
    <name type="scientific">Mesorhizobium vachelliae</name>
    <dbReference type="NCBI Taxonomy" id="3072309"/>
    <lineage>
        <taxon>Bacteria</taxon>
        <taxon>Pseudomonadati</taxon>
        <taxon>Pseudomonadota</taxon>
        <taxon>Alphaproteobacteria</taxon>
        <taxon>Hyphomicrobiales</taxon>
        <taxon>Phyllobacteriaceae</taxon>
        <taxon>Mesorhizobium</taxon>
    </lineage>
</organism>
<dbReference type="RefSeq" id="WP_320252911.1">
    <property type="nucleotide sequence ID" value="NZ_JAVIIQ010000018.1"/>
</dbReference>
<proteinExistence type="predicted"/>
<evidence type="ECO:0008006" key="4">
    <source>
        <dbReference type="Google" id="ProtNLM"/>
    </source>
</evidence>
<comment type="caution">
    <text evidence="2">The sequence shown here is derived from an EMBL/GenBank/DDBJ whole genome shotgun (WGS) entry which is preliminary data.</text>
</comment>
<feature type="region of interest" description="Disordered" evidence="1">
    <location>
        <begin position="36"/>
        <end position="63"/>
    </location>
</feature>
<gene>
    <name evidence="2" type="ORF">RFM42_29985</name>
</gene>
<evidence type="ECO:0000256" key="1">
    <source>
        <dbReference type="SAM" id="MobiDB-lite"/>
    </source>
</evidence>
<dbReference type="Proteomes" id="UP001285154">
    <property type="component" value="Unassembled WGS sequence"/>
</dbReference>
<sequence length="63" mass="6719">MAALQEIQSSHILYDAASRFLVVLNAAGQDTVRRNFMSPSAPRANSGPLGTGTLPQHRAPMPT</sequence>
<protein>
    <recommendedName>
        <fullName evidence="4">KTSC domain-containing protein</fullName>
    </recommendedName>
</protein>
<reference evidence="2 3" key="1">
    <citation type="submission" date="2023-08" db="EMBL/GenBank/DDBJ databases">
        <title>Implementing the SeqCode for naming new Mesorhizobium species isolated from Vachellia karroo root nodules.</title>
        <authorList>
            <person name="Van Lill M."/>
        </authorList>
    </citation>
    <scope>NUCLEOTIDE SEQUENCE [LARGE SCALE GENOMIC DNA]</scope>
    <source>
        <strain evidence="2 3">VK25D</strain>
    </source>
</reference>
<keyword evidence="3" id="KW-1185">Reference proteome</keyword>